<protein>
    <recommendedName>
        <fullName evidence="2">DinB-like domain-containing protein</fullName>
    </recommendedName>
</protein>
<dbReference type="Gene3D" id="1.20.120.450">
    <property type="entry name" value="dinb family like domain"/>
    <property type="match status" value="1"/>
</dbReference>
<dbReference type="OrthoDB" id="69531at2"/>
<sequence>MPAPLPSGSPQVPGTRPDTGPAAALAHELGALEAHLRTRQADWQRPQPGRAWSPAQEAEHVILIGEAGRRAIRLLLSERELRPLPHVPGTLREGRRQAPEFAQPGEAGLAWGELETAWAAHRAALLELAAGVHDRPGRTLWHPFLGEIGAVAWLNSLTAHVRHHRELLEAGARA</sequence>
<dbReference type="InterPro" id="IPR024775">
    <property type="entry name" value="DinB-like"/>
</dbReference>
<evidence type="ECO:0000313" key="4">
    <source>
        <dbReference type="Proteomes" id="UP000236379"/>
    </source>
</evidence>
<dbReference type="SUPFAM" id="SSF109854">
    <property type="entry name" value="DinB/YfiT-like putative metalloenzymes"/>
    <property type="match status" value="1"/>
</dbReference>
<name>A0A2K3V286_9DEIO</name>
<evidence type="ECO:0000313" key="3">
    <source>
        <dbReference type="EMBL" id="PNY82894.1"/>
    </source>
</evidence>
<organism evidence="3 4">
    <name type="scientific">Deinococcus koreensis</name>
    <dbReference type="NCBI Taxonomy" id="2054903"/>
    <lineage>
        <taxon>Bacteria</taxon>
        <taxon>Thermotogati</taxon>
        <taxon>Deinococcota</taxon>
        <taxon>Deinococci</taxon>
        <taxon>Deinococcales</taxon>
        <taxon>Deinococcaceae</taxon>
        <taxon>Deinococcus</taxon>
    </lineage>
</organism>
<dbReference type="EMBL" id="PPPD01000001">
    <property type="protein sequence ID" value="PNY82894.1"/>
    <property type="molecule type" value="Genomic_DNA"/>
</dbReference>
<reference evidence="3 4" key="1">
    <citation type="submission" date="2018-01" db="EMBL/GenBank/DDBJ databases">
        <title>Deinococcus koreensis sp. nov., a radiation-resistant bacterium isolated from river water.</title>
        <authorList>
            <person name="Choi A."/>
        </authorList>
    </citation>
    <scope>NUCLEOTIDE SEQUENCE [LARGE SCALE GENOMIC DNA]</scope>
    <source>
        <strain evidence="3 4">SJW1-2</strain>
    </source>
</reference>
<keyword evidence="4" id="KW-1185">Reference proteome</keyword>
<comment type="caution">
    <text evidence="3">The sequence shown here is derived from an EMBL/GenBank/DDBJ whole genome shotgun (WGS) entry which is preliminary data.</text>
</comment>
<dbReference type="Proteomes" id="UP000236379">
    <property type="component" value="Unassembled WGS sequence"/>
</dbReference>
<gene>
    <name evidence="3" type="ORF">CVO96_06195</name>
</gene>
<evidence type="ECO:0000256" key="1">
    <source>
        <dbReference type="SAM" id="MobiDB-lite"/>
    </source>
</evidence>
<feature type="domain" description="DinB-like" evidence="2">
    <location>
        <begin position="32"/>
        <end position="167"/>
    </location>
</feature>
<evidence type="ECO:0000259" key="2">
    <source>
        <dbReference type="Pfam" id="PF12867"/>
    </source>
</evidence>
<dbReference type="AlphaFoldDB" id="A0A2K3V286"/>
<proteinExistence type="predicted"/>
<feature type="region of interest" description="Disordered" evidence="1">
    <location>
        <begin position="1"/>
        <end position="21"/>
    </location>
</feature>
<accession>A0A2K3V286</accession>
<dbReference type="Pfam" id="PF12867">
    <property type="entry name" value="DinB_2"/>
    <property type="match status" value="1"/>
</dbReference>
<dbReference type="InterPro" id="IPR034660">
    <property type="entry name" value="DinB/YfiT-like"/>
</dbReference>